<dbReference type="EMBL" id="JAAVXB010000002">
    <property type="protein sequence ID" value="NKF21570.1"/>
    <property type="molecule type" value="Genomic_DNA"/>
</dbReference>
<proteinExistence type="predicted"/>
<comment type="caution">
    <text evidence="1">The sequence shown here is derived from an EMBL/GenBank/DDBJ whole genome shotgun (WGS) entry which is preliminary data.</text>
</comment>
<name>A0A969WAZ6_9GAMM</name>
<protein>
    <submittedName>
        <fullName evidence="1">Uncharacterized protein</fullName>
    </submittedName>
</protein>
<organism evidence="1 2">
    <name type="scientific">Solimonas marina</name>
    <dbReference type="NCBI Taxonomy" id="2714601"/>
    <lineage>
        <taxon>Bacteria</taxon>
        <taxon>Pseudomonadati</taxon>
        <taxon>Pseudomonadota</taxon>
        <taxon>Gammaproteobacteria</taxon>
        <taxon>Nevskiales</taxon>
        <taxon>Nevskiaceae</taxon>
        <taxon>Solimonas</taxon>
    </lineage>
</organism>
<evidence type="ECO:0000313" key="1">
    <source>
        <dbReference type="EMBL" id="NKF21570.1"/>
    </source>
</evidence>
<dbReference type="AlphaFoldDB" id="A0A969WAZ6"/>
<sequence>MSEGFLKFKYRANQIADSLRDAVSNARLNTIRDAVDAGPGAGKLRIYTSPRPAAGAAITTQTLLATLTFADPCAPDAAAGILQFSDLTAEASAPGAGTALWARVTDSDDNFVLDLGVGALGSGYDIELLDIAVTAGDAVSLNSALAFSSE</sequence>
<gene>
    <name evidence="1" type="ORF">G7Y82_04515</name>
</gene>
<dbReference type="RefSeq" id="WP_168146826.1">
    <property type="nucleotide sequence ID" value="NZ_JAAVXB010000002.1"/>
</dbReference>
<dbReference type="Proteomes" id="UP000653472">
    <property type="component" value="Unassembled WGS sequence"/>
</dbReference>
<keyword evidence="2" id="KW-1185">Reference proteome</keyword>
<accession>A0A969WAZ6</accession>
<evidence type="ECO:0000313" key="2">
    <source>
        <dbReference type="Proteomes" id="UP000653472"/>
    </source>
</evidence>
<reference evidence="1" key="1">
    <citation type="submission" date="2020-03" db="EMBL/GenBank/DDBJ databases">
        <title>Solimonas marina sp. nov., isolated from deep seawater of the Pacific Ocean.</title>
        <authorList>
            <person name="Liu X."/>
            <person name="Lai Q."/>
            <person name="Sun F."/>
            <person name="Gai Y."/>
            <person name="Li G."/>
            <person name="Shao Z."/>
        </authorList>
    </citation>
    <scope>NUCLEOTIDE SEQUENCE</scope>
    <source>
        <strain evidence="1">C16B3</strain>
    </source>
</reference>